<sequence>MPYFIGIVDRIGKDPGPAVGPGPFTVTQGHLGFPKQQPLKVMVNKKIKIEEQNFENSLLQGASPRKTHVVLDDDVVKALKVALEEINLAMLTVYVDSC</sequence>
<organism evidence="1 2">
    <name type="scientific">Silurus meridionalis</name>
    <name type="common">Southern catfish</name>
    <name type="synonym">Silurus soldatovi meridionalis</name>
    <dbReference type="NCBI Taxonomy" id="175797"/>
    <lineage>
        <taxon>Eukaryota</taxon>
        <taxon>Metazoa</taxon>
        <taxon>Chordata</taxon>
        <taxon>Craniata</taxon>
        <taxon>Vertebrata</taxon>
        <taxon>Euteleostomi</taxon>
        <taxon>Actinopterygii</taxon>
        <taxon>Neopterygii</taxon>
        <taxon>Teleostei</taxon>
        <taxon>Ostariophysi</taxon>
        <taxon>Siluriformes</taxon>
        <taxon>Siluridae</taxon>
        <taxon>Silurus</taxon>
    </lineage>
</organism>
<protein>
    <submittedName>
        <fullName evidence="1">Uncharacterized protein</fullName>
    </submittedName>
</protein>
<keyword evidence="2" id="KW-1185">Reference proteome</keyword>
<comment type="caution">
    <text evidence="1">The sequence shown here is derived from an EMBL/GenBank/DDBJ whole genome shotgun (WGS) entry which is preliminary data.</text>
</comment>
<dbReference type="Proteomes" id="UP000606274">
    <property type="component" value="Unassembled WGS sequence"/>
</dbReference>
<evidence type="ECO:0000313" key="1">
    <source>
        <dbReference type="EMBL" id="KAF7699148.1"/>
    </source>
</evidence>
<dbReference type="EMBL" id="JABFDY010000013">
    <property type="protein sequence ID" value="KAF7699148.1"/>
    <property type="molecule type" value="Genomic_DNA"/>
</dbReference>
<evidence type="ECO:0000313" key="2">
    <source>
        <dbReference type="Proteomes" id="UP000606274"/>
    </source>
</evidence>
<proteinExistence type="predicted"/>
<accession>A0A8T0B1M8</accession>
<gene>
    <name evidence="1" type="ORF">HF521_003890</name>
</gene>
<name>A0A8T0B1M8_SILME</name>
<dbReference type="AlphaFoldDB" id="A0A8T0B1M8"/>
<reference evidence="1" key="1">
    <citation type="submission" date="2020-08" db="EMBL/GenBank/DDBJ databases">
        <title>Chromosome-level assembly of Southern catfish (Silurus meridionalis) provides insights into visual adaptation to the nocturnal and benthic lifestyles.</title>
        <authorList>
            <person name="Zhang Y."/>
            <person name="Wang D."/>
            <person name="Peng Z."/>
        </authorList>
    </citation>
    <scope>NUCLEOTIDE SEQUENCE</scope>
    <source>
        <strain evidence="1">SWU-2019-XX</strain>
        <tissue evidence="1">Muscle</tissue>
    </source>
</reference>